<sequence>MDSKFHDTSFTDFQNLLNSNFGDLDFYNLYSQNLVPEDIYKKVLSIVSFRDAQNQSSKVSGLFEPAKTLKKSFSSLKPKYHVVIVPGIFTSGLENWHTEGCMNSFFRRRIWGSTSMFNAILANKQCWMKNMLLDEESGLDPPGTRVRATIGLEAVEYFMTGYWVWAKIIDNLSEIGYDNQNMHVASYDWRLAFSDLETRDSYFTNLKIQIESFKRVKKEKTVLVSHSM</sequence>
<keyword evidence="1" id="KW-0808">Transferase</keyword>
<dbReference type="SUPFAM" id="SSF53474">
    <property type="entry name" value="alpha/beta-Hydrolases"/>
    <property type="match status" value="1"/>
</dbReference>
<proteinExistence type="predicted"/>
<dbReference type="GO" id="GO:0006629">
    <property type="term" value="P:lipid metabolic process"/>
    <property type="evidence" value="ECO:0007669"/>
    <property type="project" value="InterPro"/>
</dbReference>
<comment type="caution">
    <text evidence="1">The sequence shown here is derived from an EMBL/GenBank/DDBJ whole genome shotgun (WGS) entry which is preliminary data.</text>
</comment>
<reference evidence="1 2" key="1">
    <citation type="journal article" date="2016" name="Mol. Biol. Evol.">
        <title>Genome-Wide Survey of Gut Fungi (Harpellales) Reveals the First Horizontally Transferred Ubiquitin Gene from a Mosquito Host.</title>
        <authorList>
            <person name="Wang Y."/>
            <person name="White M.M."/>
            <person name="Kvist S."/>
            <person name="Moncalvo J.M."/>
        </authorList>
    </citation>
    <scope>NUCLEOTIDE SEQUENCE [LARGE SCALE GENOMIC DNA]</scope>
    <source>
        <strain evidence="1 2">ALG-7-W6</strain>
    </source>
</reference>
<dbReference type="InterPro" id="IPR029058">
    <property type="entry name" value="AB_hydrolase_fold"/>
</dbReference>
<accession>A0A1R0GQG9</accession>
<dbReference type="EMBL" id="LSSL01004907">
    <property type="protein sequence ID" value="OLY79137.1"/>
    <property type="molecule type" value="Genomic_DNA"/>
</dbReference>
<feature type="non-terminal residue" evidence="1">
    <location>
        <position position="228"/>
    </location>
</feature>
<dbReference type="STRING" id="133383.A0A1R0GQG9"/>
<dbReference type="AlphaFoldDB" id="A0A1R0GQG9"/>
<organism evidence="1 2">
    <name type="scientific">Smittium mucronatum</name>
    <dbReference type="NCBI Taxonomy" id="133383"/>
    <lineage>
        <taxon>Eukaryota</taxon>
        <taxon>Fungi</taxon>
        <taxon>Fungi incertae sedis</taxon>
        <taxon>Zoopagomycota</taxon>
        <taxon>Kickxellomycotina</taxon>
        <taxon>Harpellomycetes</taxon>
        <taxon>Harpellales</taxon>
        <taxon>Legeriomycetaceae</taxon>
        <taxon>Smittium</taxon>
    </lineage>
</organism>
<dbReference type="Proteomes" id="UP000187455">
    <property type="component" value="Unassembled WGS sequence"/>
</dbReference>
<keyword evidence="2" id="KW-1185">Reference proteome</keyword>
<evidence type="ECO:0000313" key="2">
    <source>
        <dbReference type="Proteomes" id="UP000187455"/>
    </source>
</evidence>
<evidence type="ECO:0000313" key="1">
    <source>
        <dbReference type="EMBL" id="OLY79137.1"/>
    </source>
</evidence>
<dbReference type="GO" id="GO:0008374">
    <property type="term" value="F:O-acyltransferase activity"/>
    <property type="evidence" value="ECO:0007669"/>
    <property type="project" value="InterPro"/>
</dbReference>
<dbReference type="PANTHER" id="PTHR11440">
    <property type="entry name" value="LECITHIN-CHOLESTEROL ACYLTRANSFERASE-RELATED"/>
    <property type="match status" value="1"/>
</dbReference>
<dbReference type="InterPro" id="IPR003386">
    <property type="entry name" value="LACT/PDAT_acylTrfase"/>
</dbReference>
<dbReference type="OrthoDB" id="190846at2759"/>
<gene>
    <name evidence="1" type="ORF">AYI68_g6802</name>
</gene>
<dbReference type="Pfam" id="PF02450">
    <property type="entry name" value="LCAT"/>
    <property type="match status" value="1"/>
</dbReference>
<keyword evidence="1" id="KW-0012">Acyltransferase</keyword>
<protein>
    <submittedName>
        <fullName evidence="1">Phospholipid:diacylglycerol acyltransferase</fullName>
    </submittedName>
</protein>
<name>A0A1R0GQG9_9FUNG</name>
<dbReference type="Gene3D" id="3.40.50.1820">
    <property type="entry name" value="alpha/beta hydrolase"/>
    <property type="match status" value="1"/>
</dbReference>